<protein>
    <recommendedName>
        <fullName evidence="8">MtN3 and saliva related transmembrane protein</fullName>
    </recommendedName>
</protein>
<comment type="subcellular location">
    <subcellularLocation>
        <location evidence="1">Membrane</location>
        <topology evidence="1">Multi-pass membrane protein</topology>
    </subcellularLocation>
</comment>
<dbReference type="InterPro" id="IPR006603">
    <property type="entry name" value="PQ-loop_rpt"/>
</dbReference>
<proteinExistence type="predicted"/>
<organism evidence="6 7">
    <name type="scientific">Calothrix parasitica NIES-267</name>
    <dbReference type="NCBI Taxonomy" id="1973488"/>
    <lineage>
        <taxon>Bacteria</taxon>
        <taxon>Bacillati</taxon>
        <taxon>Cyanobacteriota</taxon>
        <taxon>Cyanophyceae</taxon>
        <taxon>Nostocales</taxon>
        <taxon>Calotrichaceae</taxon>
        <taxon>Calothrix</taxon>
    </lineage>
</organism>
<dbReference type="GO" id="GO:0051119">
    <property type="term" value="F:sugar transmembrane transporter activity"/>
    <property type="evidence" value="ECO:0007669"/>
    <property type="project" value="InterPro"/>
</dbReference>
<dbReference type="InterPro" id="IPR047662">
    <property type="entry name" value="SemiSWEET"/>
</dbReference>
<dbReference type="OrthoDB" id="9814012at2"/>
<keyword evidence="4 5" id="KW-0472">Membrane</keyword>
<evidence type="ECO:0000256" key="1">
    <source>
        <dbReference type="ARBA" id="ARBA00004141"/>
    </source>
</evidence>
<evidence type="ECO:0008006" key="8">
    <source>
        <dbReference type="Google" id="ProtNLM"/>
    </source>
</evidence>
<evidence type="ECO:0000256" key="2">
    <source>
        <dbReference type="ARBA" id="ARBA00022692"/>
    </source>
</evidence>
<accession>A0A1Z4LW19</accession>
<keyword evidence="2 5" id="KW-0812">Transmembrane</keyword>
<reference evidence="6 7" key="1">
    <citation type="submission" date="2017-06" db="EMBL/GenBank/DDBJ databases">
        <title>Genome sequencing of cyanobaciteial culture collection at National Institute for Environmental Studies (NIES).</title>
        <authorList>
            <person name="Hirose Y."/>
            <person name="Shimura Y."/>
            <person name="Fujisawa T."/>
            <person name="Nakamura Y."/>
            <person name="Kawachi M."/>
        </authorList>
    </citation>
    <scope>NUCLEOTIDE SEQUENCE [LARGE SCALE GENOMIC DNA]</scope>
    <source>
        <strain evidence="6 7">NIES-267</strain>
    </source>
</reference>
<evidence type="ECO:0000256" key="5">
    <source>
        <dbReference type="SAM" id="Phobius"/>
    </source>
</evidence>
<sequence>MLIVGLLAATLTTTAFLPQMIKTWQTKSANDVSYAMLITFISGVCLWLIYGIMAGDIPVILANAFTLVFNLVILYLKIKYGKTPQTKRL</sequence>
<dbReference type="GO" id="GO:0016020">
    <property type="term" value="C:membrane"/>
    <property type="evidence" value="ECO:0007669"/>
    <property type="project" value="UniProtKB-SubCell"/>
</dbReference>
<keyword evidence="3 5" id="KW-1133">Transmembrane helix</keyword>
<dbReference type="Proteomes" id="UP000218418">
    <property type="component" value="Chromosome"/>
</dbReference>
<name>A0A1Z4LW19_9CYAN</name>
<evidence type="ECO:0000256" key="3">
    <source>
        <dbReference type="ARBA" id="ARBA00022989"/>
    </source>
</evidence>
<dbReference type="EMBL" id="AP018227">
    <property type="protein sequence ID" value="BAY85341.1"/>
    <property type="molecule type" value="Genomic_DNA"/>
</dbReference>
<dbReference type="Pfam" id="PF04193">
    <property type="entry name" value="PQ-loop"/>
    <property type="match status" value="1"/>
</dbReference>
<evidence type="ECO:0000256" key="4">
    <source>
        <dbReference type="ARBA" id="ARBA00023136"/>
    </source>
</evidence>
<evidence type="ECO:0000313" key="7">
    <source>
        <dbReference type="Proteomes" id="UP000218418"/>
    </source>
</evidence>
<keyword evidence="7" id="KW-1185">Reference proteome</keyword>
<feature type="transmembrane region" description="Helical" evidence="5">
    <location>
        <begin position="34"/>
        <end position="53"/>
    </location>
</feature>
<dbReference type="AlphaFoldDB" id="A0A1Z4LW19"/>
<feature type="transmembrane region" description="Helical" evidence="5">
    <location>
        <begin position="60"/>
        <end position="78"/>
    </location>
</feature>
<dbReference type="NCBIfam" id="NF037968">
    <property type="entry name" value="SemiSWEET_2"/>
    <property type="match status" value="1"/>
</dbReference>
<evidence type="ECO:0000313" key="6">
    <source>
        <dbReference type="EMBL" id="BAY85341.1"/>
    </source>
</evidence>
<gene>
    <name evidence="6" type="ORF">NIES267_48410</name>
</gene>
<dbReference type="Gene3D" id="1.20.1280.290">
    <property type="match status" value="1"/>
</dbReference>